<evidence type="ECO:0000313" key="5">
    <source>
        <dbReference type="EMBL" id="AOZ96484.1"/>
    </source>
</evidence>
<keyword evidence="1 4" id="KW-0533">Nickel</keyword>
<dbReference type="Proteomes" id="UP000179284">
    <property type="component" value="Chromosome I"/>
</dbReference>
<dbReference type="HAMAP" id="MF_00213">
    <property type="entry name" value="HypA_HybF"/>
    <property type="match status" value="1"/>
</dbReference>
<organism evidence="5 6">
    <name type="scientific">Butyrivibrio hungatei</name>
    <dbReference type="NCBI Taxonomy" id="185008"/>
    <lineage>
        <taxon>Bacteria</taxon>
        <taxon>Bacillati</taxon>
        <taxon>Bacillota</taxon>
        <taxon>Clostridia</taxon>
        <taxon>Lachnospirales</taxon>
        <taxon>Lachnospiraceae</taxon>
        <taxon>Butyrivibrio</taxon>
    </lineage>
</organism>
<keyword evidence="2 4" id="KW-0479">Metal-binding</keyword>
<evidence type="ECO:0000256" key="1">
    <source>
        <dbReference type="ARBA" id="ARBA00022596"/>
    </source>
</evidence>
<feature type="binding site" evidence="4">
    <location>
        <position position="32"/>
    </location>
    <ligand>
        <name>Ni(2+)</name>
        <dbReference type="ChEBI" id="CHEBI:49786"/>
    </ligand>
</feature>
<evidence type="ECO:0000256" key="2">
    <source>
        <dbReference type="ARBA" id="ARBA00022723"/>
    </source>
</evidence>
<gene>
    <name evidence="4" type="primary">hypA</name>
    <name evidence="5" type="ORF">bhn_I1451</name>
</gene>
<dbReference type="KEGG" id="bhu:bhn_I1451"/>
<dbReference type="GO" id="GO:0051604">
    <property type="term" value="P:protein maturation"/>
    <property type="evidence" value="ECO:0007669"/>
    <property type="project" value="InterPro"/>
</dbReference>
<name>A0A1D9P2A4_9FIRM</name>
<reference evidence="6" key="1">
    <citation type="submission" date="2016-10" db="EMBL/GenBank/DDBJ databases">
        <title>The complete genome sequence of the rumen bacterium Butyrivibrio hungatei MB2003.</title>
        <authorList>
            <person name="Palevich N."/>
            <person name="Kelly W.J."/>
            <person name="Leahy S.C."/>
            <person name="Altermann E."/>
            <person name="Rakonjac J."/>
            <person name="Attwood G.T."/>
        </authorList>
    </citation>
    <scope>NUCLEOTIDE SEQUENCE [LARGE SCALE GENOMIC DNA]</scope>
    <source>
        <strain evidence="6">MB2003</strain>
    </source>
</reference>
<dbReference type="EMBL" id="CP017831">
    <property type="protein sequence ID" value="AOZ96484.1"/>
    <property type="molecule type" value="Genomic_DNA"/>
</dbReference>
<evidence type="ECO:0000313" key="6">
    <source>
        <dbReference type="Proteomes" id="UP000179284"/>
    </source>
</evidence>
<dbReference type="GO" id="GO:0016151">
    <property type="term" value="F:nickel cation binding"/>
    <property type="evidence" value="ECO:0007669"/>
    <property type="project" value="UniProtKB-UniRule"/>
</dbReference>
<feature type="binding site" evidence="4">
    <location>
        <position position="123"/>
    </location>
    <ligand>
        <name>Zn(2+)</name>
        <dbReference type="ChEBI" id="CHEBI:29105"/>
    </ligand>
</feature>
<keyword evidence="6" id="KW-1185">Reference proteome</keyword>
<sequence>MQKFNRPGLFLTYMGTENFKTVFYTLKVKGMHELGVVFRIIDDLTEVGKENDIHKIHSVTLQLGEVSGVVPSFLTDAWKWAAAKTELMKDSELIIENLPAVTYCEDCKKEYSTVEHGKICPYCGSEHTYLLKGNEFLIKEIAAT</sequence>
<dbReference type="GO" id="GO:0008270">
    <property type="term" value="F:zinc ion binding"/>
    <property type="evidence" value="ECO:0007669"/>
    <property type="project" value="UniProtKB-UniRule"/>
</dbReference>
<evidence type="ECO:0000256" key="3">
    <source>
        <dbReference type="ARBA" id="ARBA00022833"/>
    </source>
</evidence>
<keyword evidence="3 4" id="KW-0862">Zinc</keyword>
<comment type="similarity">
    <text evidence="4">Belongs to the HypA/HybF family.</text>
</comment>
<feature type="binding site" evidence="4">
    <location>
        <position position="120"/>
    </location>
    <ligand>
        <name>Zn(2+)</name>
        <dbReference type="ChEBI" id="CHEBI:29105"/>
    </ligand>
</feature>
<dbReference type="PANTHER" id="PTHR34535:SF3">
    <property type="entry name" value="HYDROGENASE MATURATION FACTOR HYPA"/>
    <property type="match status" value="1"/>
</dbReference>
<dbReference type="AlphaFoldDB" id="A0A1D9P2A4"/>
<comment type="function">
    <text evidence="4">Involved in the maturation of [NiFe] hydrogenases. Required for nickel insertion into the metal center of the hydrogenase.</text>
</comment>
<evidence type="ECO:0000256" key="4">
    <source>
        <dbReference type="HAMAP-Rule" id="MF_00213"/>
    </source>
</evidence>
<dbReference type="PANTHER" id="PTHR34535">
    <property type="entry name" value="HYDROGENASE MATURATION FACTOR HYPA"/>
    <property type="match status" value="1"/>
</dbReference>
<feature type="binding site" evidence="4">
    <location>
        <position position="107"/>
    </location>
    <ligand>
        <name>Zn(2+)</name>
        <dbReference type="ChEBI" id="CHEBI:29105"/>
    </ligand>
</feature>
<dbReference type="InterPro" id="IPR000688">
    <property type="entry name" value="HypA/HybF"/>
</dbReference>
<accession>A0A1D9P2A4</accession>
<dbReference type="Pfam" id="PF01155">
    <property type="entry name" value="HypA"/>
    <property type="match status" value="1"/>
</dbReference>
<protein>
    <recommendedName>
        <fullName evidence="4">Hydrogenase maturation factor HypA</fullName>
    </recommendedName>
</protein>
<proteinExistence type="inferred from homology"/>
<dbReference type="Gene3D" id="3.30.2320.80">
    <property type="match status" value="1"/>
</dbReference>
<feature type="binding site" evidence="4">
    <location>
        <position position="104"/>
    </location>
    <ligand>
        <name>Zn(2+)</name>
        <dbReference type="ChEBI" id="CHEBI:29105"/>
    </ligand>
</feature>